<keyword evidence="2" id="KW-0805">Transcription regulation</keyword>
<dbReference type="SUPFAM" id="SSF57959">
    <property type="entry name" value="Leucine zipper domain"/>
    <property type="match status" value="1"/>
</dbReference>
<organism evidence="8 9">
    <name type="scientific">Parastrongyloides trichosuri</name>
    <name type="common">Possum-specific nematode worm</name>
    <dbReference type="NCBI Taxonomy" id="131310"/>
    <lineage>
        <taxon>Eukaryota</taxon>
        <taxon>Metazoa</taxon>
        <taxon>Ecdysozoa</taxon>
        <taxon>Nematoda</taxon>
        <taxon>Chromadorea</taxon>
        <taxon>Rhabditida</taxon>
        <taxon>Tylenchina</taxon>
        <taxon>Panagrolaimomorpha</taxon>
        <taxon>Strongyloidoidea</taxon>
        <taxon>Strongyloididae</taxon>
        <taxon>Parastrongyloides</taxon>
    </lineage>
</organism>
<feature type="domain" description="BZIP" evidence="7">
    <location>
        <begin position="226"/>
        <end position="289"/>
    </location>
</feature>
<proteinExistence type="predicted"/>
<dbReference type="Proteomes" id="UP000038045">
    <property type="component" value="Unplaced"/>
</dbReference>
<keyword evidence="3" id="KW-0238">DNA-binding</keyword>
<dbReference type="InterPro" id="IPR046347">
    <property type="entry name" value="bZIP_sf"/>
</dbReference>
<dbReference type="GO" id="GO:0005634">
    <property type="term" value="C:nucleus"/>
    <property type="evidence" value="ECO:0007669"/>
    <property type="project" value="TreeGrafter"/>
</dbReference>
<dbReference type="AlphaFoldDB" id="A0A0N4Z6H5"/>
<evidence type="ECO:0000259" key="7">
    <source>
        <dbReference type="PROSITE" id="PS50217"/>
    </source>
</evidence>
<dbReference type="Pfam" id="PF00170">
    <property type="entry name" value="bZIP_1"/>
    <property type="match status" value="1"/>
</dbReference>
<evidence type="ECO:0000256" key="4">
    <source>
        <dbReference type="ARBA" id="ARBA00023163"/>
    </source>
</evidence>
<dbReference type="GO" id="GO:0000981">
    <property type="term" value="F:DNA-binding transcription factor activity, RNA polymerase II-specific"/>
    <property type="evidence" value="ECO:0007669"/>
    <property type="project" value="TreeGrafter"/>
</dbReference>
<evidence type="ECO:0000256" key="6">
    <source>
        <dbReference type="SAM" id="MobiDB-lite"/>
    </source>
</evidence>
<keyword evidence="8" id="KW-1185">Reference proteome</keyword>
<name>A0A0N4Z6H5_PARTI</name>
<feature type="region of interest" description="Disordered" evidence="6">
    <location>
        <begin position="233"/>
        <end position="258"/>
    </location>
</feature>
<feature type="compositionally biased region" description="Basic and acidic residues" evidence="6">
    <location>
        <begin position="248"/>
        <end position="258"/>
    </location>
</feature>
<evidence type="ECO:0000313" key="9">
    <source>
        <dbReference type="WBParaSite" id="PTRK_0000278100.1"/>
    </source>
</evidence>
<dbReference type="Gene3D" id="1.20.5.170">
    <property type="match status" value="1"/>
</dbReference>
<keyword evidence="5" id="KW-0539">Nucleus</keyword>
<dbReference type="SMART" id="SM00338">
    <property type="entry name" value="BRLZ"/>
    <property type="match status" value="1"/>
</dbReference>
<comment type="subcellular location">
    <subcellularLocation>
        <location evidence="1">Endoplasmic reticulum membrane</location>
        <topology evidence="1">Single-pass type II membrane protein</topology>
    </subcellularLocation>
</comment>
<dbReference type="STRING" id="131310.A0A0N4Z6H5"/>
<evidence type="ECO:0000256" key="3">
    <source>
        <dbReference type="ARBA" id="ARBA00023125"/>
    </source>
</evidence>
<dbReference type="PANTHER" id="PTHR45996:SF3">
    <property type="entry name" value="CREB-H TRANSCRIPTION FACTOR HOMOLOG LET-607"/>
    <property type="match status" value="1"/>
</dbReference>
<dbReference type="InterPro" id="IPR051381">
    <property type="entry name" value="CREB_ATF_subfamily"/>
</dbReference>
<accession>A0A0N4Z6H5</accession>
<evidence type="ECO:0000313" key="8">
    <source>
        <dbReference type="Proteomes" id="UP000038045"/>
    </source>
</evidence>
<dbReference type="CDD" id="cd14689">
    <property type="entry name" value="bZIP_CREB3"/>
    <property type="match status" value="1"/>
</dbReference>
<keyword evidence="4" id="KW-0804">Transcription</keyword>
<dbReference type="InterPro" id="IPR004827">
    <property type="entry name" value="bZIP"/>
</dbReference>
<dbReference type="GO" id="GO:0005789">
    <property type="term" value="C:endoplasmic reticulum membrane"/>
    <property type="evidence" value="ECO:0007669"/>
    <property type="project" value="UniProtKB-SubCell"/>
</dbReference>
<evidence type="ECO:0000256" key="1">
    <source>
        <dbReference type="ARBA" id="ARBA00004648"/>
    </source>
</evidence>
<reference evidence="9" key="1">
    <citation type="submission" date="2017-02" db="UniProtKB">
        <authorList>
            <consortium name="WormBaseParasite"/>
        </authorList>
    </citation>
    <scope>IDENTIFICATION</scope>
</reference>
<evidence type="ECO:0000256" key="5">
    <source>
        <dbReference type="ARBA" id="ARBA00023242"/>
    </source>
</evidence>
<evidence type="ECO:0000256" key="2">
    <source>
        <dbReference type="ARBA" id="ARBA00023015"/>
    </source>
</evidence>
<dbReference type="PROSITE" id="PS50217">
    <property type="entry name" value="BZIP"/>
    <property type="match status" value="1"/>
</dbReference>
<dbReference type="PANTHER" id="PTHR45996">
    <property type="entry name" value="AGAP001464-PB"/>
    <property type="match status" value="1"/>
</dbReference>
<dbReference type="GO" id="GO:0000978">
    <property type="term" value="F:RNA polymerase II cis-regulatory region sequence-specific DNA binding"/>
    <property type="evidence" value="ECO:0007669"/>
    <property type="project" value="TreeGrafter"/>
</dbReference>
<sequence length="468" mass="53889">MDIFDDISFFNSEPLIPSTNTSDEMLNINQQSSSMLNNHDIFDHYHIDPIYNNISEESRSAVKNMDDNLAFSLYSTPLNSNESIPYILKDSGIYSSPNDFYNASEFYDRSYVMNLNENKFEIISPNDISLHNNDNFDTVIRPILPKYNEQKGNIKGRNEGNKLSTKIIDNNKKEISTTESYIYRERNSNISKFPPLILTEEEKKLCKKEGISFPPYYPLTKVEERELKRIRRKIRNKKSAQTSRKRKQDYIKSLEQRVNQSDKENRELKIKLENLNNENKSIITQLRRLQLLVTKEAKHIAHSSTCLAVMVLSVCFLIAPSLSPLSKSYCNKSENTQKSINFKGGIIFMGSVLNGGSQSRTLLSFDQSNNLLFKKTFKQNVVDNLEEQKNVNSMILSPNSVSNNKGLLKQGTYKIFKKRQITPHVSVCSNDGINKSNNIPQVRGIKRHINDMTLPSEPQTKHLYLQKM</sequence>
<dbReference type="WBParaSite" id="PTRK_0000278100.1">
    <property type="protein sequence ID" value="PTRK_0000278100.1"/>
    <property type="gene ID" value="PTRK_0000278100"/>
</dbReference>
<dbReference type="PROSITE" id="PS00036">
    <property type="entry name" value="BZIP_BASIC"/>
    <property type="match status" value="1"/>
</dbReference>
<protein>
    <submittedName>
        <fullName evidence="9">BZIP domain-containing protein</fullName>
    </submittedName>
</protein>
<feature type="compositionally biased region" description="Basic residues" evidence="6">
    <location>
        <begin position="233"/>
        <end position="247"/>
    </location>
</feature>